<protein>
    <submittedName>
        <fullName evidence="7">Binding-protein-dependent transporter system inner membrane protein</fullName>
    </submittedName>
</protein>
<dbReference type="GO" id="GO:0005886">
    <property type="term" value="C:plasma membrane"/>
    <property type="evidence" value="ECO:0007669"/>
    <property type="project" value="UniProtKB-SubCell"/>
</dbReference>
<dbReference type="PANTHER" id="PTHR42727:SF1">
    <property type="entry name" value="PHOSPHATE TRANSPORT SYSTEM PERMEASE"/>
    <property type="match status" value="1"/>
</dbReference>
<keyword evidence="3 5" id="KW-1133">Transmembrane helix</keyword>
<keyword evidence="8" id="KW-1185">Reference proteome</keyword>
<dbReference type="CDD" id="cd06261">
    <property type="entry name" value="TM_PBP2"/>
    <property type="match status" value="1"/>
</dbReference>
<dbReference type="InterPro" id="IPR035906">
    <property type="entry name" value="MetI-like_sf"/>
</dbReference>
<proteinExistence type="inferred from homology"/>
<feature type="transmembrane region" description="Helical" evidence="5">
    <location>
        <begin position="646"/>
        <end position="666"/>
    </location>
</feature>
<evidence type="ECO:0000256" key="1">
    <source>
        <dbReference type="ARBA" id="ARBA00004651"/>
    </source>
</evidence>
<dbReference type="OrthoDB" id="9785113at2"/>
<feature type="transmembrane region" description="Helical" evidence="5">
    <location>
        <begin position="518"/>
        <end position="537"/>
    </location>
</feature>
<name>A0A1Y1SC44_9GAMM</name>
<dbReference type="EMBL" id="AQQV01000003">
    <property type="protein sequence ID" value="ORE86217.1"/>
    <property type="molecule type" value="Genomic_DNA"/>
</dbReference>
<dbReference type="Pfam" id="PF00528">
    <property type="entry name" value="BPD_transp_1"/>
    <property type="match status" value="1"/>
</dbReference>
<dbReference type="GO" id="GO:0055085">
    <property type="term" value="P:transmembrane transport"/>
    <property type="evidence" value="ECO:0007669"/>
    <property type="project" value="InterPro"/>
</dbReference>
<feature type="transmembrane region" description="Helical" evidence="5">
    <location>
        <begin position="454"/>
        <end position="476"/>
    </location>
</feature>
<dbReference type="STRING" id="1317117.ATO7_13008"/>
<dbReference type="SUPFAM" id="SSF50978">
    <property type="entry name" value="WD40 repeat-like"/>
    <property type="match status" value="1"/>
</dbReference>
<dbReference type="InterPro" id="IPR036322">
    <property type="entry name" value="WD40_repeat_dom_sf"/>
</dbReference>
<gene>
    <name evidence="7" type="ORF">ATO7_13008</name>
</gene>
<dbReference type="InterPro" id="IPR000515">
    <property type="entry name" value="MetI-like"/>
</dbReference>
<feature type="transmembrane region" description="Helical" evidence="5">
    <location>
        <begin position="602"/>
        <end position="625"/>
    </location>
</feature>
<sequence length="750" mass="82949">MSNASDTTDGTVFASPGLMKWRYTKDKLAAASVTVGGIGVIFAVVLIFFYLLWVVLPIFKPASLEPLNQFTMPADSGDQSLLYAIEEQGEIGLRISEDGRLRFFTLADGTLKASDDLQTRLLAATHVDQSKNTIAVLTEAQRVVLLQHKYRLDYPAEGQRTITPRVEFPYGTEGLDAPIGQQMVVREDEDLLTLGTAQGTSITLKQFEKSTSFFDESVNLEELGEITLTLPRQVDSMLMDPLQDWLYAFNFENAEIYFYDIRRFDNAKLVQTISAAQHGDTITAVNMLAGGLSLVVATNDGLITQYFPLRRENTADYTLQRVRDFEAADGAVVETLITEQRRRGFMSLAANGTLGAYFSTSERELAEQQLEVNGLQIGAISPRANVMLVEHANRGIQIVKLHNEHPEVSFKALWGKIWYESYPEPDYTWQSSAANSDFEPKFSLSPLAFGTIKAAFYAMLFAVPLALAGAIYTAYFMSSGLRQLVKPAIEVMEALPTVILGFLAGLWLAPFIETHLPGVFLMILFLPITMPLTGWLWSRAPAHIRHRVPEGWQPLLLLLPIMLSVALALALSPMVEAAFFGGSMPHWLDNEMGITYDQRNSLVVGLAMGFAVIPTIFSIAEDAVFSVPKQLTQGSLALGATPWQTLVRVVLPTASPGMFSALMIGFGRAVGETMIVLMATGNTPIMDFNIFEGFRTLSANIAVEMPESEVGSTHFRILFLAGLVLFLFTFVFNTLAEIIRQRLRSKYSNL</sequence>
<keyword evidence="5" id="KW-0813">Transport</keyword>
<evidence type="ECO:0000256" key="4">
    <source>
        <dbReference type="ARBA" id="ARBA00023136"/>
    </source>
</evidence>
<evidence type="ECO:0000256" key="2">
    <source>
        <dbReference type="ARBA" id="ARBA00022692"/>
    </source>
</evidence>
<evidence type="ECO:0000256" key="5">
    <source>
        <dbReference type="RuleBase" id="RU363032"/>
    </source>
</evidence>
<dbReference type="Proteomes" id="UP000192342">
    <property type="component" value="Unassembled WGS sequence"/>
</dbReference>
<organism evidence="7 8">
    <name type="scientific">Oceanococcus atlanticus</name>
    <dbReference type="NCBI Taxonomy" id="1317117"/>
    <lineage>
        <taxon>Bacteria</taxon>
        <taxon>Pseudomonadati</taxon>
        <taxon>Pseudomonadota</taxon>
        <taxon>Gammaproteobacteria</taxon>
        <taxon>Chromatiales</taxon>
        <taxon>Oceanococcaceae</taxon>
        <taxon>Oceanococcus</taxon>
    </lineage>
</organism>
<keyword evidence="2 5" id="KW-0812">Transmembrane</keyword>
<keyword evidence="4 5" id="KW-0472">Membrane</keyword>
<feature type="transmembrane region" description="Helical" evidence="5">
    <location>
        <begin position="488"/>
        <end position="512"/>
    </location>
</feature>
<feature type="transmembrane region" description="Helical" evidence="5">
    <location>
        <begin position="715"/>
        <end position="736"/>
    </location>
</feature>
<evidence type="ECO:0000313" key="7">
    <source>
        <dbReference type="EMBL" id="ORE86217.1"/>
    </source>
</evidence>
<feature type="transmembrane region" description="Helical" evidence="5">
    <location>
        <begin position="557"/>
        <end position="582"/>
    </location>
</feature>
<comment type="subcellular location">
    <subcellularLocation>
        <location evidence="1 5">Cell membrane</location>
        <topology evidence="1 5">Multi-pass membrane protein</topology>
    </subcellularLocation>
</comment>
<dbReference type="RefSeq" id="WP_083562394.1">
    <property type="nucleotide sequence ID" value="NZ_AQQV01000003.1"/>
</dbReference>
<feature type="transmembrane region" description="Helical" evidence="5">
    <location>
        <begin position="28"/>
        <end position="53"/>
    </location>
</feature>
<evidence type="ECO:0000256" key="3">
    <source>
        <dbReference type="ARBA" id="ARBA00022989"/>
    </source>
</evidence>
<accession>A0A1Y1SC44</accession>
<feature type="domain" description="ABC transmembrane type-1" evidence="6">
    <location>
        <begin position="448"/>
        <end position="736"/>
    </location>
</feature>
<dbReference type="AlphaFoldDB" id="A0A1Y1SC44"/>
<evidence type="ECO:0000313" key="8">
    <source>
        <dbReference type="Proteomes" id="UP000192342"/>
    </source>
</evidence>
<comment type="caution">
    <text evidence="7">The sequence shown here is derived from an EMBL/GenBank/DDBJ whole genome shotgun (WGS) entry which is preliminary data.</text>
</comment>
<comment type="similarity">
    <text evidence="5">Belongs to the binding-protein-dependent transport system permease family.</text>
</comment>
<dbReference type="PANTHER" id="PTHR42727">
    <property type="entry name" value="PHOSPHATE TRANSPORT SYSTEM PERMEASE PROTEIN"/>
    <property type="match status" value="1"/>
</dbReference>
<reference evidence="7 8" key="1">
    <citation type="submission" date="2013-04" db="EMBL/GenBank/DDBJ databases">
        <title>Oceanococcus atlanticus 22II-S10r2 Genome Sequencing.</title>
        <authorList>
            <person name="Lai Q."/>
            <person name="Li G."/>
            <person name="Shao Z."/>
        </authorList>
    </citation>
    <scope>NUCLEOTIDE SEQUENCE [LARGE SCALE GENOMIC DNA]</scope>
    <source>
        <strain evidence="7 8">22II-S10r2</strain>
    </source>
</reference>
<dbReference type="Gene3D" id="1.10.3720.10">
    <property type="entry name" value="MetI-like"/>
    <property type="match status" value="1"/>
</dbReference>
<dbReference type="SUPFAM" id="SSF161098">
    <property type="entry name" value="MetI-like"/>
    <property type="match status" value="2"/>
</dbReference>
<evidence type="ECO:0000259" key="6">
    <source>
        <dbReference type="PROSITE" id="PS50928"/>
    </source>
</evidence>
<dbReference type="PROSITE" id="PS50928">
    <property type="entry name" value="ABC_TM1"/>
    <property type="match status" value="1"/>
</dbReference>